<reference evidence="2" key="1">
    <citation type="submission" date="2020-08" db="EMBL/GenBank/DDBJ databases">
        <title>Multicomponent nature underlies the extraordinary mechanical properties of spider dragline silk.</title>
        <authorList>
            <person name="Kono N."/>
            <person name="Nakamura H."/>
            <person name="Mori M."/>
            <person name="Yoshida Y."/>
            <person name="Ohtoshi R."/>
            <person name="Malay A.D."/>
            <person name="Moran D.A.P."/>
            <person name="Tomita M."/>
            <person name="Numata K."/>
            <person name="Arakawa K."/>
        </authorList>
    </citation>
    <scope>NUCLEOTIDE SEQUENCE</scope>
</reference>
<evidence type="ECO:0000313" key="2">
    <source>
        <dbReference type="EMBL" id="GFY44416.1"/>
    </source>
</evidence>
<dbReference type="Pfam" id="PF08241">
    <property type="entry name" value="Methyltransf_11"/>
    <property type="match status" value="1"/>
</dbReference>
<dbReference type="AlphaFoldDB" id="A0A8X7BTL4"/>
<dbReference type="OrthoDB" id="66144at2759"/>
<dbReference type="CDD" id="cd02440">
    <property type="entry name" value="AdoMet_MTases"/>
    <property type="match status" value="1"/>
</dbReference>
<keyword evidence="3" id="KW-1185">Reference proteome</keyword>
<evidence type="ECO:0000313" key="3">
    <source>
        <dbReference type="Proteomes" id="UP000886998"/>
    </source>
</evidence>
<organism evidence="2 3">
    <name type="scientific">Trichonephila inaurata madagascariensis</name>
    <dbReference type="NCBI Taxonomy" id="2747483"/>
    <lineage>
        <taxon>Eukaryota</taxon>
        <taxon>Metazoa</taxon>
        <taxon>Ecdysozoa</taxon>
        <taxon>Arthropoda</taxon>
        <taxon>Chelicerata</taxon>
        <taxon>Arachnida</taxon>
        <taxon>Araneae</taxon>
        <taxon>Araneomorphae</taxon>
        <taxon>Entelegynae</taxon>
        <taxon>Araneoidea</taxon>
        <taxon>Nephilidae</taxon>
        <taxon>Trichonephila</taxon>
        <taxon>Trichonephila inaurata</taxon>
    </lineage>
</organism>
<accession>A0A8X7BTL4</accession>
<name>A0A8X7BTL4_9ARAC</name>
<dbReference type="EMBL" id="BMAV01004227">
    <property type="protein sequence ID" value="GFY44416.1"/>
    <property type="molecule type" value="Genomic_DNA"/>
</dbReference>
<feature type="domain" description="Methyltransferase type 11" evidence="1">
    <location>
        <begin position="19"/>
        <end position="96"/>
    </location>
</feature>
<proteinExistence type="predicted"/>
<dbReference type="GO" id="GO:0008757">
    <property type="term" value="F:S-adenosylmethionine-dependent methyltransferase activity"/>
    <property type="evidence" value="ECO:0007669"/>
    <property type="project" value="InterPro"/>
</dbReference>
<protein>
    <submittedName>
        <fullName evidence="2">Juvenile hormone acid O-methyltransferase</fullName>
    </submittedName>
</protein>
<dbReference type="SUPFAM" id="SSF53335">
    <property type="entry name" value="S-adenosyl-L-methionine-dependent methyltransferases"/>
    <property type="match status" value="1"/>
</dbReference>
<gene>
    <name evidence="2" type="primary">jhamt_1</name>
    <name evidence="2" type="ORF">TNIN_82161</name>
</gene>
<dbReference type="Proteomes" id="UP000886998">
    <property type="component" value="Unassembled WGS sequence"/>
</dbReference>
<sequence>MRDVDLVELTYQLVLPLFPDVKKILAVDLVPVAIEFAKKHNYHPLIEYNVANLEDWSTLKHWEGEITKLVSVYCINWVKDQQNAFRNIFKLLKKGVEAAIVFAVESRFYDAILEVQNNPKWSSFLKTGQAKFKEELCKIAFDVSISITLNSYENAVLKRCICRRETKKTGLSPN</sequence>
<feature type="non-terminal residue" evidence="2">
    <location>
        <position position="1"/>
    </location>
</feature>
<dbReference type="Gene3D" id="3.40.50.150">
    <property type="entry name" value="Vaccinia Virus protein VP39"/>
    <property type="match status" value="1"/>
</dbReference>
<evidence type="ECO:0000259" key="1">
    <source>
        <dbReference type="Pfam" id="PF08241"/>
    </source>
</evidence>
<comment type="caution">
    <text evidence="2">The sequence shown here is derived from an EMBL/GenBank/DDBJ whole genome shotgun (WGS) entry which is preliminary data.</text>
</comment>
<dbReference type="InterPro" id="IPR029063">
    <property type="entry name" value="SAM-dependent_MTases_sf"/>
</dbReference>
<dbReference type="InterPro" id="IPR013216">
    <property type="entry name" value="Methyltransf_11"/>
</dbReference>